<comment type="caution">
    <text evidence="3">The sequence shown here is derived from an EMBL/GenBank/DDBJ whole genome shotgun (WGS) entry which is preliminary data.</text>
</comment>
<evidence type="ECO:0000259" key="2">
    <source>
        <dbReference type="Pfam" id="PF04235"/>
    </source>
</evidence>
<reference evidence="3 4" key="1">
    <citation type="submission" date="2018-11" db="EMBL/GenBank/DDBJ databases">
        <title>The genome draft of YIM 96095.</title>
        <authorList>
            <person name="Tang S.-K."/>
            <person name="Chunyu W.-X."/>
            <person name="Feng Y.-Z."/>
        </authorList>
    </citation>
    <scope>NUCLEOTIDE SEQUENCE [LARGE SCALE GENOMIC DNA]</scope>
    <source>
        <strain evidence="3 4">YIM 96095</strain>
    </source>
</reference>
<proteinExistence type="predicted"/>
<dbReference type="AlphaFoldDB" id="A0A3N0EEV0"/>
<dbReference type="Pfam" id="PF04235">
    <property type="entry name" value="DUF418"/>
    <property type="match status" value="1"/>
</dbReference>
<feature type="transmembrane region" description="Helical" evidence="1">
    <location>
        <begin position="98"/>
        <end position="119"/>
    </location>
</feature>
<feature type="transmembrane region" description="Helical" evidence="1">
    <location>
        <begin position="294"/>
        <end position="312"/>
    </location>
</feature>
<keyword evidence="1" id="KW-0472">Membrane</keyword>
<dbReference type="InterPro" id="IPR007349">
    <property type="entry name" value="DUF418"/>
</dbReference>
<feature type="transmembrane region" description="Helical" evidence="1">
    <location>
        <begin position="20"/>
        <end position="37"/>
    </location>
</feature>
<keyword evidence="1" id="KW-0812">Transmembrane</keyword>
<feature type="transmembrane region" description="Helical" evidence="1">
    <location>
        <begin position="247"/>
        <end position="265"/>
    </location>
</feature>
<feature type="transmembrane region" description="Helical" evidence="1">
    <location>
        <begin position="208"/>
        <end position="235"/>
    </location>
</feature>
<dbReference type="PANTHER" id="PTHR30590">
    <property type="entry name" value="INNER MEMBRANE PROTEIN"/>
    <property type="match status" value="1"/>
</dbReference>
<dbReference type="RefSeq" id="WP_123199912.1">
    <property type="nucleotide sequence ID" value="NZ_RJMB01000003.1"/>
</dbReference>
<dbReference type="PANTHER" id="PTHR30590:SF2">
    <property type="entry name" value="INNER MEMBRANE PROTEIN"/>
    <property type="match status" value="1"/>
</dbReference>
<dbReference type="Proteomes" id="UP000269198">
    <property type="component" value="Unassembled WGS sequence"/>
</dbReference>
<accession>A0A3N0EEV0</accession>
<feature type="transmembrane region" description="Helical" evidence="1">
    <location>
        <begin position="125"/>
        <end position="141"/>
    </location>
</feature>
<dbReference type="InterPro" id="IPR052529">
    <property type="entry name" value="Bact_Transport_Assoc"/>
</dbReference>
<sequence>MPRAPVRADERALAPDLARGVMLLLIAVANTTFYLWGRESGALNAHPAHGSLADQVTQTLIITGVDGRVYPMFAFLFGYGMVQLLLRQEAAGVTRGSALALLRRRNLWLIVFGLVHALLLWTGDILGAYGLAGLVLASLFLRRSDRTLLTWAGIGTGLLVAFSALAVVGAIGAAATDTPAQQGPDVTRVIMDTISETDPLAAALGRLAVWPLIVFAQGLLTLVVPVAILLGFWAARLRILEEPQRHVALLLWVSVGGIAIGWLGGLPNALHHVGVLPVPDTASWVFSATQPTTGLAGGIGYAALFGLFGYRLRERARHGFVVSAVAAVGKRSLSCYLAQSVLCAPVLAAWGLGLGAALGSAQMAGYAVATWLVTVLGSVLLERAGRRGPAEALLRRLSYRRPNPGTTADVSRSTTR</sequence>
<keyword evidence="4" id="KW-1185">Reference proteome</keyword>
<protein>
    <submittedName>
        <fullName evidence="3">DUF418 domain-containing protein</fullName>
    </submittedName>
</protein>
<evidence type="ECO:0000313" key="4">
    <source>
        <dbReference type="Proteomes" id="UP000269198"/>
    </source>
</evidence>
<feature type="transmembrane region" description="Helical" evidence="1">
    <location>
        <begin position="333"/>
        <end position="357"/>
    </location>
</feature>
<dbReference type="EMBL" id="RJMB01000003">
    <property type="protein sequence ID" value="RNL86385.1"/>
    <property type="molecule type" value="Genomic_DNA"/>
</dbReference>
<organism evidence="3 4">
    <name type="scientific">Halostreptopolyspora alba</name>
    <dbReference type="NCBI Taxonomy" id="2487137"/>
    <lineage>
        <taxon>Bacteria</taxon>
        <taxon>Bacillati</taxon>
        <taxon>Actinomycetota</taxon>
        <taxon>Actinomycetes</taxon>
        <taxon>Streptosporangiales</taxon>
        <taxon>Nocardiopsidaceae</taxon>
        <taxon>Halostreptopolyspora</taxon>
    </lineage>
</organism>
<feature type="transmembrane region" description="Helical" evidence="1">
    <location>
        <begin position="69"/>
        <end position="86"/>
    </location>
</feature>
<feature type="transmembrane region" description="Helical" evidence="1">
    <location>
        <begin position="148"/>
        <end position="175"/>
    </location>
</feature>
<keyword evidence="1" id="KW-1133">Transmembrane helix</keyword>
<evidence type="ECO:0000313" key="3">
    <source>
        <dbReference type="EMBL" id="RNL86385.1"/>
    </source>
</evidence>
<feature type="transmembrane region" description="Helical" evidence="1">
    <location>
        <begin position="363"/>
        <end position="381"/>
    </location>
</feature>
<gene>
    <name evidence="3" type="ORF">EFW17_04025</name>
</gene>
<evidence type="ECO:0000256" key="1">
    <source>
        <dbReference type="SAM" id="Phobius"/>
    </source>
</evidence>
<feature type="domain" description="DUF418" evidence="2">
    <location>
        <begin position="234"/>
        <end position="400"/>
    </location>
</feature>
<dbReference type="OrthoDB" id="2388539at2"/>
<name>A0A3N0EEV0_9ACTN</name>